<dbReference type="InterPro" id="IPR045865">
    <property type="entry name" value="ACT-like_dom_sf"/>
</dbReference>
<dbReference type="SUPFAM" id="SSF52540">
    <property type="entry name" value="P-loop containing nucleoside triphosphate hydrolases"/>
    <property type="match status" value="1"/>
</dbReference>
<dbReference type="SMART" id="SM00930">
    <property type="entry name" value="NIL"/>
    <property type="match status" value="1"/>
</dbReference>
<gene>
    <name evidence="13" type="primary">metN</name>
    <name evidence="13" type="ORF">GJW-30_1_02215</name>
</gene>
<dbReference type="GO" id="GO:0016887">
    <property type="term" value="F:ATP hydrolysis activity"/>
    <property type="evidence" value="ECO:0007669"/>
    <property type="project" value="InterPro"/>
</dbReference>
<keyword evidence="7 13" id="KW-0067">ATP-binding</keyword>
<dbReference type="PANTHER" id="PTHR43166:SF30">
    <property type="entry name" value="METHIONINE IMPORT ATP-BINDING PROTEIN METN"/>
    <property type="match status" value="1"/>
</dbReference>
<evidence type="ECO:0000256" key="4">
    <source>
        <dbReference type="ARBA" id="ARBA00022448"/>
    </source>
</evidence>
<dbReference type="PROSITE" id="PS00211">
    <property type="entry name" value="ABC_TRANSPORTER_1"/>
    <property type="match status" value="1"/>
</dbReference>
<dbReference type="Pfam" id="PF00005">
    <property type="entry name" value="ABC_tran"/>
    <property type="match status" value="1"/>
</dbReference>
<evidence type="ECO:0000313" key="13">
    <source>
        <dbReference type="EMBL" id="BAT59682.1"/>
    </source>
</evidence>
<dbReference type="PANTHER" id="PTHR43166">
    <property type="entry name" value="AMINO ACID IMPORT ATP-BINDING PROTEIN"/>
    <property type="match status" value="1"/>
</dbReference>
<keyword evidence="10" id="KW-0472">Membrane</keyword>
<dbReference type="InterPro" id="IPR003439">
    <property type="entry name" value="ABC_transporter-like_ATP-bd"/>
</dbReference>
<evidence type="ECO:0000256" key="3">
    <source>
        <dbReference type="ARBA" id="ARBA00020019"/>
    </source>
</evidence>
<sequence length="355" mass="37797">MLGPAENRPVIVLDRVGKTFSPRDKGEGVIAVDDVSVSLSAGEIVGIIGRSGAGKSTLVRLINGLETPTSGTVTVDGVAISSLDERGARQARRAIGMVFQHFNLLSSRTAADNIALPLEIAGRPKDEIKKRVDELLGLVGLTAERDRYPSELSGGQKQRVGIARALAANPKVLLCDEATSALDPDTTHQILELLARIRRELKLTIILITHEMAVVKAIADRVVVLERGRVIEQGTTFEIFSAPKHPTTRSFLSTLGGAQLPETIAARLTQERPPNGQAVVRVIFTGPQANQPVLSRITRVLNVDITIVSGQVETIGGKGFGTLIVTVPGDEVTLNGVTAAIQRLDLNAEVLGYVA</sequence>
<comment type="similarity">
    <text evidence="2">Belongs to the ABC transporter superfamily.</text>
</comment>
<proteinExistence type="inferred from homology"/>
<evidence type="ECO:0000256" key="11">
    <source>
        <dbReference type="ARBA" id="ARBA00024722"/>
    </source>
</evidence>
<evidence type="ECO:0000259" key="12">
    <source>
        <dbReference type="PROSITE" id="PS50893"/>
    </source>
</evidence>
<evidence type="ECO:0000256" key="9">
    <source>
        <dbReference type="ARBA" id="ARBA00022970"/>
    </source>
</evidence>
<organism evidence="13 14">
    <name type="scientific">Variibacter gotjawalensis</name>
    <dbReference type="NCBI Taxonomy" id="1333996"/>
    <lineage>
        <taxon>Bacteria</taxon>
        <taxon>Pseudomonadati</taxon>
        <taxon>Pseudomonadota</taxon>
        <taxon>Alphaproteobacteria</taxon>
        <taxon>Hyphomicrobiales</taxon>
        <taxon>Nitrobacteraceae</taxon>
        <taxon>Variibacter</taxon>
    </lineage>
</organism>
<dbReference type="KEGG" id="vgo:GJW-30_1_02215"/>
<evidence type="ECO:0000256" key="10">
    <source>
        <dbReference type="ARBA" id="ARBA00023136"/>
    </source>
</evidence>
<evidence type="ECO:0000256" key="6">
    <source>
        <dbReference type="ARBA" id="ARBA00022741"/>
    </source>
</evidence>
<dbReference type="InterPro" id="IPR003593">
    <property type="entry name" value="AAA+_ATPase"/>
</dbReference>
<keyword evidence="9" id="KW-0029">Amino-acid transport</keyword>
<dbReference type="InterPro" id="IPR018449">
    <property type="entry name" value="NIL_domain"/>
</dbReference>
<evidence type="ECO:0000313" key="14">
    <source>
        <dbReference type="Proteomes" id="UP000236884"/>
    </source>
</evidence>
<keyword evidence="13" id="KW-0378">Hydrolase</keyword>
<dbReference type="SUPFAM" id="SSF55021">
    <property type="entry name" value="ACT-like"/>
    <property type="match status" value="1"/>
</dbReference>
<feature type="domain" description="ABC transporter" evidence="12">
    <location>
        <begin position="11"/>
        <end position="252"/>
    </location>
</feature>
<dbReference type="Gene3D" id="3.40.50.300">
    <property type="entry name" value="P-loop containing nucleotide triphosphate hydrolases"/>
    <property type="match status" value="1"/>
</dbReference>
<dbReference type="InterPro" id="IPR050086">
    <property type="entry name" value="MetN_ABC_transporter-like"/>
</dbReference>
<dbReference type="Gene3D" id="3.30.70.260">
    <property type="match status" value="1"/>
</dbReference>
<dbReference type="FunFam" id="3.40.50.300:FF:000056">
    <property type="entry name" value="Cell division ATP-binding protein FtsE"/>
    <property type="match status" value="1"/>
</dbReference>
<evidence type="ECO:0000256" key="2">
    <source>
        <dbReference type="ARBA" id="ARBA00005417"/>
    </source>
</evidence>
<dbReference type="Proteomes" id="UP000236884">
    <property type="component" value="Chromosome"/>
</dbReference>
<dbReference type="InterPro" id="IPR027417">
    <property type="entry name" value="P-loop_NTPase"/>
</dbReference>
<dbReference type="Pfam" id="PF09383">
    <property type="entry name" value="NIL"/>
    <property type="match status" value="1"/>
</dbReference>
<keyword evidence="4" id="KW-0813">Transport</keyword>
<evidence type="ECO:0000256" key="7">
    <source>
        <dbReference type="ARBA" id="ARBA00022840"/>
    </source>
</evidence>
<keyword evidence="5" id="KW-1003">Cell membrane</keyword>
<dbReference type="GO" id="GO:0005524">
    <property type="term" value="F:ATP binding"/>
    <property type="evidence" value="ECO:0007669"/>
    <property type="project" value="UniProtKB-KW"/>
</dbReference>
<protein>
    <recommendedName>
        <fullName evidence="3">Cell division ATP-binding protein FtsE</fullName>
    </recommendedName>
</protein>
<dbReference type="CDD" id="cd03258">
    <property type="entry name" value="ABC_MetN_methionine_transporter"/>
    <property type="match status" value="1"/>
</dbReference>
<evidence type="ECO:0000256" key="5">
    <source>
        <dbReference type="ARBA" id="ARBA00022475"/>
    </source>
</evidence>
<comment type="function">
    <text evidence="11">Involved in beta-(1--&gt;2)glucan export. Transmembrane domains (TMD) form a pore in the inner membrane and the ATP-binding domain (NBD) is responsible for energy generation.</text>
</comment>
<dbReference type="SMART" id="SM00382">
    <property type="entry name" value="AAA"/>
    <property type="match status" value="1"/>
</dbReference>
<comment type="function">
    <text evidence="1">Part of the ABC transporter FtsEX involved in cellular division. Important for assembly or stability of the septal ring.</text>
</comment>
<reference evidence="13 14" key="1">
    <citation type="submission" date="2015-08" db="EMBL/GenBank/DDBJ databases">
        <title>Investigation of the bacterial diversity of lava forest soil.</title>
        <authorList>
            <person name="Lee J.S."/>
        </authorList>
    </citation>
    <scope>NUCLEOTIDE SEQUENCE [LARGE SCALE GENOMIC DNA]</scope>
    <source>
        <strain evidence="13 14">GJW-30</strain>
    </source>
</reference>
<name>A0A0S3PUW7_9BRAD</name>
<dbReference type="GO" id="GO:0006865">
    <property type="term" value="P:amino acid transport"/>
    <property type="evidence" value="ECO:0007669"/>
    <property type="project" value="UniProtKB-KW"/>
</dbReference>
<dbReference type="InterPro" id="IPR041701">
    <property type="entry name" value="MetN_ABC"/>
</dbReference>
<keyword evidence="6" id="KW-0547">Nucleotide-binding</keyword>
<accession>A0A0S3PUW7</accession>
<dbReference type="GO" id="GO:0005886">
    <property type="term" value="C:plasma membrane"/>
    <property type="evidence" value="ECO:0007669"/>
    <property type="project" value="UniProtKB-ARBA"/>
</dbReference>
<dbReference type="AlphaFoldDB" id="A0A0S3PUW7"/>
<evidence type="ECO:0000256" key="1">
    <source>
        <dbReference type="ARBA" id="ARBA00002579"/>
    </source>
</evidence>
<dbReference type="InterPro" id="IPR017871">
    <property type="entry name" value="ABC_transporter-like_CS"/>
</dbReference>
<keyword evidence="8" id="KW-1278">Translocase</keyword>
<dbReference type="EMBL" id="AP014946">
    <property type="protein sequence ID" value="BAT59682.1"/>
    <property type="molecule type" value="Genomic_DNA"/>
</dbReference>
<evidence type="ECO:0000256" key="8">
    <source>
        <dbReference type="ARBA" id="ARBA00022967"/>
    </source>
</evidence>
<dbReference type="PROSITE" id="PS50893">
    <property type="entry name" value="ABC_TRANSPORTER_2"/>
    <property type="match status" value="1"/>
</dbReference>
<keyword evidence="14" id="KW-1185">Reference proteome</keyword>